<evidence type="ECO:0000259" key="5">
    <source>
        <dbReference type="PROSITE" id="PS50893"/>
    </source>
</evidence>
<evidence type="ECO:0000256" key="4">
    <source>
        <dbReference type="ARBA" id="ARBA00022840"/>
    </source>
</evidence>
<dbReference type="Gene3D" id="3.40.50.300">
    <property type="entry name" value="P-loop containing nucleotide triphosphate hydrolases"/>
    <property type="match status" value="1"/>
</dbReference>
<keyword evidence="3" id="KW-0547">Nucleotide-binding</keyword>
<dbReference type="SUPFAM" id="SSF52540">
    <property type="entry name" value="P-loop containing nucleoside triphosphate hydrolases"/>
    <property type="match status" value="1"/>
</dbReference>
<dbReference type="PANTHER" id="PTHR43776">
    <property type="entry name" value="TRANSPORT ATP-BINDING PROTEIN"/>
    <property type="match status" value="1"/>
</dbReference>
<dbReference type="PANTHER" id="PTHR43776:SF7">
    <property type="entry name" value="D,D-DIPEPTIDE TRANSPORT ATP-BINDING PROTEIN DDPF-RELATED"/>
    <property type="match status" value="1"/>
</dbReference>
<evidence type="ECO:0000256" key="3">
    <source>
        <dbReference type="ARBA" id="ARBA00022741"/>
    </source>
</evidence>
<dbReference type="InterPro" id="IPR003439">
    <property type="entry name" value="ABC_transporter-like_ATP-bd"/>
</dbReference>
<keyword evidence="6" id="KW-0378">Hydrolase</keyword>
<comment type="caution">
    <text evidence="6">The sequence shown here is derived from an EMBL/GenBank/DDBJ whole genome shotgun (WGS) entry which is preliminary data.</text>
</comment>
<dbReference type="InterPro" id="IPR050319">
    <property type="entry name" value="ABC_transp_ATP-bind"/>
</dbReference>
<dbReference type="PROSITE" id="PS00211">
    <property type="entry name" value="ABC_TRANSPORTER_1"/>
    <property type="match status" value="1"/>
</dbReference>
<feature type="domain" description="ABC transporter" evidence="5">
    <location>
        <begin position="20"/>
        <end position="256"/>
    </location>
</feature>
<evidence type="ECO:0000313" key="6">
    <source>
        <dbReference type="EMBL" id="ENO18792.1"/>
    </source>
</evidence>
<organism evidence="6 7">
    <name type="scientific">Schaalia cardiffensis F0333</name>
    <dbReference type="NCBI Taxonomy" id="888050"/>
    <lineage>
        <taxon>Bacteria</taxon>
        <taxon>Bacillati</taxon>
        <taxon>Actinomycetota</taxon>
        <taxon>Actinomycetes</taxon>
        <taxon>Actinomycetales</taxon>
        <taxon>Actinomycetaceae</taxon>
        <taxon>Schaalia</taxon>
    </lineage>
</organism>
<name>N6X600_9ACTO</name>
<sequence length="272" mass="29484">MNKQGIPVLAAEQATQRYPLPRTNPFRRAEVLTAVEATDFCVHAGESVGIVGESGSGKTTLCRMLVGQEKPAGGRILHRGRDVWARGFDTLSYRRSVQMVFQNPKSSFDPRMTVGEALREPMRSLKIEGDAESRILTVLDQVGLDSRVVERFPHEFSGGQLQRLAIARALIPGPEVLVADEPVSALDVSIQAQVLNLLKDLVRDLGLALVMIAHDLSVVGCTTERVYVMSNARVVEKGEPSRLFFSPSAPETKELVGAVLNVGDGLAGKGLD</sequence>
<dbReference type="AlphaFoldDB" id="N6X600"/>
<keyword evidence="2" id="KW-0813">Transport</keyword>
<dbReference type="Proteomes" id="UP000013015">
    <property type="component" value="Unassembled WGS sequence"/>
</dbReference>
<comment type="similarity">
    <text evidence="1">Belongs to the ABC transporter superfamily.</text>
</comment>
<dbReference type="HOGENOM" id="CLU_000604_1_23_11"/>
<dbReference type="PATRIC" id="fig|888050.3.peg.450"/>
<protein>
    <submittedName>
        <fullName evidence="6">Dipeptide ABC superfamily ATP binding cassette transporter, ABC protein</fullName>
        <ecNumber evidence="6">3.6.3.30</ecNumber>
    </submittedName>
</protein>
<keyword evidence="4" id="KW-0067">ATP-binding</keyword>
<dbReference type="STRING" id="888050.HMPREF9004_0462"/>
<dbReference type="GO" id="GO:0005524">
    <property type="term" value="F:ATP binding"/>
    <property type="evidence" value="ECO:0007669"/>
    <property type="project" value="UniProtKB-KW"/>
</dbReference>
<accession>N6X600</accession>
<evidence type="ECO:0000256" key="1">
    <source>
        <dbReference type="ARBA" id="ARBA00005417"/>
    </source>
</evidence>
<dbReference type="EMBL" id="AQHZ01000007">
    <property type="protein sequence ID" value="ENO18792.1"/>
    <property type="molecule type" value="Genomic_DNA"/>
</dbReference>
<dbReference type="RefSeq" id="WP_005962193.1">
    <property type="nucleotide sequence ID" value="NZ_CP040505.1"/>
</dbReference>
<dbReference type="SMART" id="SM00382">
    <property type="entry name" value="AAA"/>
    <property type="match status" value="1"/>
</dbReference>
<dbReference type="GO" id="GO:0016887">
    <property type="term" value="F:ATP hydrolysis activity"/>
    <property type="evidence" value="ECO:0007669"/>
    <property type="project" value="InterPro"/>
</dbReference>
<dbReference type="InterPro" id="IPR003593">
    <property type="entry name" value="AAA+_ATPase"/>
</dbReference>
<evidence type="ECO:0000313" key="7">
    <source>
        <dbReference type="Proteomes" id="UP000013015"/>
    </source>
</evidence>
<dbReference type="PROSITE" id="PS50893">
    <property type="entry name" value="ABC_TRANSPORTER_2"/>
    <property type="match status" value="1"/>
</dbReference>
<proteinExistence type="inferred from homology"/>
<reference evidence="6 7" key="1">
    <citation type="submission" date="2013-03" db="EMBL/GenBank/DDBJ databases">
        <title>Reference genome for the Human Microbiome Project.</title>
        <authorList>
            <person name="Aqrawi P."/>
            <person name="Ayvaz T."/>
            <person name="Bess C."/>
            <person name="Blankenburg K."/>
            <person name="Coyle M."/>
            <person name="Deng J."/>
            <person name="Forbes L."/>
            <person name="Fowler G."/>
            <person name="Francisco L."/>
            <person name="Fu Q."/>
            <person name="Gibbs R."/>
            <person name="Gross S."/>
            <person name="Gubbala S."/>
            <person name="Hale W."/>
            <person name="Hemphill L."/>
            <person name="Highlander S."/>
            <person name="Hirani K."/>
            <person name="Jackson L."/>
            <person name="Jakkamsetti A."/>
            <person name="Javaid M."/>
            <person name="Jayaseelan J.C."/>
            <person name="Jiang H."/>
            <person name="Joshi V."/>
            <person name="Korchina V."/>
            <person name="Kovar C."/>
            <person name="Lara F."/>
            <person name="Lee S."/>
            <person name="Liu Y."/>
            <person name="Mata R."/>
            <person name="Mathew T."/>
            <person name="Munidasa M."/>
            <person name="Muzny D."/>
            <person name="Nazareth L."/>
            <person name="Ngo R."/>
            <person name="Nguyen L."/>
            <person name="Nguyen N."/>
            <person name="Okwuonu G."/>
            <person name="Ongeri F."/>
            <person name="Palculict T."/>
            <person name="Patil S."/>
            <person name="Petrosino J."/>
            <person name="Pham C."/>
            <person name="Pham P."/>
            <person name="Pu L.-L."/>
            <person name="Qin X."/>
            <person name="Qu J."/>
            <person name="Reid J."/>
            <person name="Ross M."/>
            <person name="Ruth R."/>
            <person name="Saada N."/>
            <person name="San Lucas F."/>
            <person name="Santibanez J."/>
            <person name="Shang Y."/>
            <person name="Simmons D."/>
            <person name="Song X.-Z."/>
            <person name="Tang L.-Y."/>
            <person name="Thornton R."/>
            <person name="Warren J."/>
            <person name="Weissenberger G."/>
            <person name="Wilczek-Boney K."/>
            <person name="Worley K."/>
            <person name="Youmans B."/>
            <person name="Zhang J."/>
            <person name="Zhang L."/>
            <person name="Zhao Z."/>
            <person name="Zhou C."/>
            <person name="Zhu D."/>
            <person name="Zhu Y."/>
        </authorList>
    </citation>
    <scope>NUCLEOTIDE SEQUENCE [LARGE SCALE GENOMIC DNA]</scope>
    <source>
        <strain evidence="6 7">F0333</strain>
    </source>
</reference>
<keyword evidence="7" id="KW-1185">Reference proteome</keyword>
<dbReference type="CDD" id="cd03257">
    <property type="entry name" value="ABC_NikE_OppD_transporters"/>
    <property type="match status" value="1"/>
</dbReference>
<dbReference type="eggNOG" id="COG4608">
    <property type="taxonomic scope" value="Bacteria"/>
</dbReference>
<dbReference type="OrthoDB" id="8481147at2"/>
<dbReference type="InterPro" id="IPR017871">
    <property type="entry name" value="ABC_transporter-like_CS"/>
</dbReference>
<dbReference type="EC" id="3.6.3.30" evidence="6"/>
<gene>
    <name evidence="6" type="primary">dppF</name>
    <name evidence="6" type="ORF">HMPREF9004_0462</name>
</gene>
<dbReference type="InterPro" id="IPR027417">
    <property type="entry name" value="P-loop_NTPase"/>
</dbReference>
<dbReference type="PRINTS" id="PR00364">
    <property type="entry name" value="DISEASERSIST"/>
</dbReference>
<dbReference type="Pfam" id="PF00005">
    <property type="entry name" value="ABC_tran"/>
    <property type="match status" value="1"/>
</dbReference>
<dbReference type="GO" id="GO:0055085">
    <property type="term" value="P:transmembrane transport"/>
    <property type="evidence" value="ECO:0007669"/>
    <property type="project" value="UniProtKB-ARBA"/>
</dbReference>
<evidence type="ECO:0000256" key="2">
    <source>
        <dbReference type="ARBA" id="ARBA00022448"/>
    </source>
</evidence>